<proteinExistence type="predicted"/>
<dbReference type="InterPro" id="IPR029063">
    <property type="entry name" value="SAM-dependent_MTases_sf"/>
</dbReference>
<sequence length="292" mass="31721">MTVQTRRHAIRRFALAIAASASLTAFSSFSHIAYAADPVSLSDAIAGPQRSDANRARDAYRHPAQTLTFFGLTDRQTVIEIAPGAGWYTEILAPYLSAHGKLYEAPYVESDAQSAAHLAPMIDRFRQKLAQDPADYSGVTVGALQAGRLTGVGAPGSADMVLTFRNIHNWIKDGDLDANFKAFYTALKPGGVLGVEEHRAKPGTSLAQTIVTGYVTEDFVIEHARAAGFELAGRSEINDNPRDTKDYPKGVWTLPPTYAEGNVDRARYAAIGESDRMTLRFVKPVAAHKQQQ</sequence>
<dbReference type="GO" id="GO:0008168">
    <property type="term" value="F:methyltransferase activity"/>
    <property type="evidence" value="ECO:0007669"/>
    <property type="project" value="UniProtKB-KW"/>
</dbReference>
<organism evidence="2 3">
    <name type="scientific">Paraburkholderia edwinii</name>
    <dbReference type="NCBI Taxonomy" id="2861782"/>
    <lineage>
        <taxon>Bacteria</taxon>
        <taxon>Pseudomonadati</taxon>
        <taxon>Pseudomonadota</taxon>
        <taxon>Betaproteobacteria</taxon>
        <taxon>Burkholderiales</taxon>
        <taxon>Burkholderiaceae</taxon>
        <taxon>Paraburkholderia</taxon>
    </lineage>
</organism>
<keyword evidence="2" id="KW-0489">Methyltransferase</keyword>
<accession>A0ABX8V3F9</accession>
<dbReference type="RefSeq" id="WP_219803632.1">
    <property type="nucleotide sequence ID" value="NZ_CP080096.1"/>
</dbReference>
<dbReference type="Proteomes" id="UP000826462">
    <property type="component" value="Chromosome 2"/>
</dbReference>
<dbReference type="GO" id="GO:0032259">
    <property type="term" value="P:methylation"/>
    <property type="evidence" value="ECO:0007669"/>
    <property type="project" value="UniProtKB-KW"/>
</dbReference>
<evidence type="ECO:0000313" key="3">
    <source>
        <dbReference type="Proteomes" id="UP000826462"/>
    </source>
</evidence>
<evidence type="ECO:0000256" key="1">
    <source>
        <dbReference type="SAM" id="SignalP"/>
    </source>
</evidence>
<dbReference type="SUPFAM" id="SSF53335">
    <property type="entry name" value="S-adenosyl-L-methionine-dependent methyltransferases"/>
    <property type="match status" value="1"/>
</dbReference>
<dbReference type="EMBL" id="CP080096">
    <property type="protein sequence ID" value="QYD73779.1"/>
    <property type="molecule type" value="Genomic_DNA"/>
</dbReference>
<protein>
    <submittedName>
        <fullName evidence="2">Methyltransferase</fullName>
    </submittedName>
</protein>
<dbReference type="InterPro" id="IPR006311">
    <property type="entry name" value="TAT_signal"/>
</dbReference>
<keyword evidence="2" id="KW-0808">Transferase</keyword>
<keyword evidence="3" id="KW-1185">Reference proteome</keyword>
<dbReference type="InterPro" id="IPR016980">
    <property type="entry name" value="S-AdoMet-dep_MeTrfase_Alr7345"/>
</dbReference>
<name>A0ABX8V3F9_9BURK</name>
<gene>
    <name evidence="2" type="ORF">KZJ38_26060</name>
</gene>
<evidence type="ECO:0000313" key="2">
    <source>
        <dbReference type="EMBL" id="QYD73779.1"/>
    </source>
</evidence>
<feature type="signal peptide" evidence="1">
    <location>
        <begin position="1"/>
        <end position="35"/>
    </location>
</feature>
<feature type="chain" id="PRO_5045305195" evidence="1">
    <location>
        <begin position="36"/>
        <end position="292"/>
    </location>
</feature>
<dbReference type="PROSITE" id="PS51318">
    <property type="entry name" value="TAT"/>
    <property type="match status" value="1"/>
</dbReference>
<reference evidence="2 3" key="1">
    <citation type="submission" date="2021-07" db="EMBL/GenBank/DDBJ databases">
        <title>Paraburkholderia edwinii protects Aspergillus sp. from phenazines by acting as a toxin sponge.</title>
        <authorList>
            <person name="Dahlstrom K.M."/>
            <person name="Newman D.K."/>
        </authorList>
    </citation>
    <scope>NUCLEOTIDE SEQUENCE [LARGE SCALE GENOMIC DNA]</scope>
    <source>
        <strain evidence="2 3">Pe01</strain>
    </source>
</reference>
<keyword evidence="1" id="KW-0732">Signal</keyword>
<dbReference type="Gene3D" id="3.40.50.150">
    <property type="entry name" value="Vaccinia Virus protein VP39"/>
    <property type="match status" value="1"/>
</dbReference>
<dbReference type="PIRSF" id="PIRSF031679">
    <property type="entry name" value="Mtase_Alr7345_prd"/>
    <property type="match status" value="1"/>
</dbReference>